<comment type="caution">
    <text evidence="2">The sequence shown here is derived from an EMBL/GenBank/DDBJ whole genome shotgun (WGS) entry which is preliminary data.</text>
</comment>
<organism evidence="2 3">
    <name type="scientific">Hypsibius exemplaris</name>
    <name type="common">Freshwater tardigrade</name>
    <dbReference type="NCBI Taxonomy" id="2072580"/>
    <lineage>
        <taxon>Eukaryota</taxon>
        <taxon>Metazoa</taxon>
        <taxon>Ecdysozoa</taxon>
        <taxon>Tardigrada</taxon>
        <taxon>Eutardigrada</taxon>
        <taxon>Parachela</taxon>
        <taxon>Hypsibioidea</taxon>
        <taxon>Hypsibiidae</taxon>
        <taxon>Hypsibius</taxon>
    </lineage>
</organism>
<evidence type="ECO:0000256" key="1">
    <source>
        <dbReference type="SAM" id="MobiDB-lite"/>
    </source>
</evidence>
<protein>
    <submittedName>
        <fullName evidence="2">Uncharacterized protein</fullName>
    </submittedName>
</protein>
<accession>A0A1W0WAU7</accession>
<keyword evidence="3" id="KW-1185">Reference proteome</keyword>
<evidence type="ECO:0000313" key="2">
    <source>
        <dbReference type="EMBL" id="OQV12297.1"/>
    </source>
</evidence>
<sequence length="80" mass="8783">MAARRCNGRLLPKAYRVLVTVRPAAYQPLTRYPSPVIPSVGPSKTPFVQSAERVVAKSANTDNLDLAEGRADNSQRKTKM</sequence>
<proteinExistence type="predicted"/>
<dbReference type="Proteomes" id="UP000192578">
    <property type="component" value="Unassembled WGS sequence"/>
</dbReference>
<reference evidence="3" key="1">
    <citation type="submission" date="2017-01" db="EMBL/GenBank/DDBJ databases">
        <title>Comparative genomics of anhydrobiosis in the tardigrade Hypsibius dujardini.</title>
        <authorList>
            <person name="Yoshida Y."/>
            <person name="Koutsovoulos G."/>
            <person name="Laetsch D."/>
            <person name="Stevens L."/>
            <person name="Kumar S."/>
            <person name="Horikawa D."/>
            <person name="Ishino K."/>
            <person name="Komine S."/>
            <person name="Tomita M."/>
            <person name="Blaxter M."/>
            <person name="Arakawa K."/>
        </authorList>
    </citation>
    <scope>NUCLEOTIDE SEQUENCE [LARGE SCALE GENOMIC DNA]</scope>
    <source>
        <strain evidence="3">Z151</strain>
    </source>
</reference>
<feature type="region of interest" description="Disordered" evidence="1">
    <location>
        <begin position="59"/>
        <end position="80"/>
    </location>
</feature>
<feature type="compositionally biased region" description="Basic and acidic residues" evidence="1">
    <location>
        <begin position="67"/>
        <end position="80"/>
    </location>
</feature>
<gene>
    <name evidence="2" type="ORF">BV898_13409</name>
</gene>
<dbReference type="AlphaFoldDB" id="A0A1W0WAU7"/>
<dbReference type="EMBL" id="MTYJ01000148">
    <property type="protein sequence ID" value="OQV12297.1"/>
    <property type="molecule type" value="Genomic_DNA"/>
</dbReference>
<name>A0A1W0WAU7_HYPEX</name>
<evidence type="ECO:0000313" key="3">
    <source>
        <dbReference type="Proteomes" id="UP000192578"/>
    </source>
</evidence>